<feature type="compositionally biased region" description="Polar residues" evidence="4">
    <location>
        <begin position="1"/>
        <end position="27"/>
    </location>
</feature>
<proteinExistence type="predicted"/>
<dbReference type="AlphaFoldDB" id="A0A8X7P8P8"/>
<dbReference type="EMBL" id="JAAMPC010000021">
    <property type="protein sequence ID" value="KAG2245364.1"/>
    <property type="molecule type" value="Genomic_DNA"/>
</dbReference>
<evidence type="ECO:0000256" key="1">
    <source>
        <dbReference type="ARBA" id="ARBA00022491"/>
    </source>
</evidence>
<dbReference type="Pfam" id="PF08744">
    <property type="entry name" value="NOZZLE"/>
    <property type="match status" value="1"/>
</dbReference>
<dbReference type="InterPro" id="IPR014855">
    <property type="entry name" value="NOZZLE"/>
</dbReference>
<keyword evidence="2" id="KW-0805">Transcription regulation</keyword>
<gene>
    <name evidence="5" type="ORF">Bca52824_092788</name>
</gene>
<evidence type="ECO:0000256" key="4">
    <source>
        <dbReference type="SAM" id="MobiDB-lite"/>
    </source>
</evidence>
<keyword evidence="6" id="KW-1185">Reference proteome</keyword>
<evidence type="ECO:0000313" key="6">
    <source>
        <dbReference type="Proteomes" id="UP000886595"/>
    </source>
</evidence>
<keyword evidence="1" id="KW-0678">Repressor</keyword>
<comment type="caution">
    <text evidence="5">The sequence shown here is derived from an EMBL/GenBank/DDBJ whole genome shotgun (WGS) entry which is preliminary data.</text>
</comment>
<accession>A0A8X7P8P8</accession>
<name>A0A8X7P8P8_BRACI</name>
<dbReference type="Proteomes" id="UP000886595">
    <property type="component" value="Unassembled WGS sequence"/>
</dbReference>
<keyword evidence="3" id="KW-0804">Transcription</keyword>
<evidence type="ECO:0000256" key="3">
    <source>
        <dbReference type="ARBA" id="ARBA00023163"/>
    </source>
</evidence>
<dbReference type="PANTHER" id="PTHR33388">
    <property type="entry name" value="OS01G0212500 PROTEIN"/>
    <property type="match status" value="1"/>
</dbReference>
<dbReference type="InterPro" id="IPR040356">
    <property type="entry name" value="SPEAR"/>
</dbReference>
<reference evidence="5 6" key="1">
    <citation type="submission" date="2020-02" db="EMBL/GenBank/DDBJ databases">
        <authorList>
            <person name="Ma Q."/>
            <person name="Huang Y."/>
            <person name="Song X."/>
            <person name="Pei D."/>
        </authorList>
    </citation>
    <scope>NUCLEOTIDE SEQUENCE [LARGE SCALE GENOMIC DNA]</scope>
    <source>
        <strain evidence="5">Sxm20200214</strain>
        <tissue evidence="5">Leaf</tissue>
    </source>
</reference>
<dbReference type="OrthoDB" id="1917522at2759"/>
<feature type="region of interest" description="Disordered" evidence="4">
    <location>
        <begin position="1"/>
        <end position="70"/>
    </location>
</feature>
<organism evidence="5 6">
    <name type="scientific">Brassica carinata</name>
    <name type="common">Ethiopian mustard</name>
    <name type="synonym">Abyssinian cabbage</name>
    <dbReference type="NCBI Taxonomy" id="52824"/>
    <lineage>
        <taxon>Eukaryota</taxon>
        <taxon>Viridiplantae</taxon>
        <taxon>Streptophyta</taxon>
        <taxon>Embryophyta</taxon>
        <taxon>Tracheophyta</taxon>
        <taxon>Spermatophyta</taxon>
        <taxon>Magnoliopsida</taxon>
        <taxon>eudicotyledons</taxon>
        <taxon>Gunneridae</taxon>
        <taxon>Pentapetalae</taxon>
        <taxon>rosids</taxon>
        <taxon>malvids</taxon>
        <taxon>Brassicales</taxon>
        <taxon>Brassicaceae</taxon>
        <taxon>Brassiceae</taxon>
        <taxon>Brassica</taxon>
    </lineage>
</organism>
<dbReference type="PANTHER" id="PTHR33388:SF2">
    <property type="entry name" value="PROTEIN SPOROCYTELESS"/>
    <property type="match status" value="1"/>
</dbReference>
<sequence>MATSLSFMSTDQNSSLSFMSTDQNPVRNPNELLRNTYLVNGEIRTEPPKKSRGRKPGSKTAQQNQKKPTLRGMGVAKLERFIAEEEKKKMVVVAGEGGGGDTSAASPNSATRFPDRGVVLQGFPSYGGGPTNTSLGGYTRSRFLCGGAGSGQIMIDPVCSPWGFVETSAHELSSIPNPQMYNASNNHCDTCFKKKRLDGDQNVVRSNGSGFSKYTMMIPPPPMNGYDELLPPDQRSQGFFYDQRIARSAPAASASFNPYFNEATNLTGYSREEFGSVNPRNGTRGVKEYEFFPGKYDDFHGKSFPVATSVGDYSPNTSSTIDLSLKL</sequence>
<feature type="region of interest" description="Disordered" evidence="4">
    <location>
        <begin position="94"/>
        <end position="113"/>
    </location>
</feature>
<dbReference type="GO" id="GO:0003700">
    <property type="term" value="F:DNA-binding transcription factor activity"/>
    <property type="evidence" value="ECO:0007669"/>
    <property type="project" value="InterPro"/>
</dbReference>
<protein>
    <submittedName>
        <fullName evidence="5">Uncharacterized protein</fullName>
    </submittedName>
</protein>
<evidence type="ECO:0000256" key="2">
    <source>
        <dbReference type="ARBA" id="ARBA00023015"/>
    </source>
</evidence>
<evidence type="ECO:0000313" key="5">
    <source>
        <dbReference type="EMBL" id="KAG2245364.1"/>
    </source>
</evidence>